<reference evidence="2 3" key="1">
    <citation type="journal article" date="2011" name="Stand. Genomic Sci.">
        <title>Complete genome sequence of Weeksella virosa type strain (9751).</title>
        <authorList>
            <person name="Lang E."/>
            <person name="Teshima H."/>
            <person name="Lucas S."/>
            <person name="Lapidus A."/>
            <person name="Hammon N."/>
            <person name="Deshpande S."/>
            <person name="Nolan M."/>
            <person name="Cheng J.F."/>
            <person name="Pitluck S."/>
            <person name="Liolios K."/>
            <person name="Pagani I."/>
            <person name="Mikhailova N."/>
            <person name="Ivanova N."/>
            <person name="Mavromatis K."/>
            <person name="Pati A."/>
            <person name="Tapia R."/>
            <person name="Han C."/>
            <person name="Goodwin L."/>
            <person name="Chen A."/>
            <person name="Palaniappan K."/>
            <person name="Land M."/>
            <person name="Hauser L."/>
            <person name="Chang Y.J."/>
            <person name="Jeffries C.D."/>
            <person name="Brambilla E.M."/>
            <person name="Kopitz M."/>
            <person name="Rohde M."/>
            <person name="Goker M."/>
            <person name="Tindall B.J."/>
            <person name="Detter J.C."/>
            <person name="Woyke T."/>
            <person name="Bristow J."/>
            <person name="Eisen J.A."/>
            <person name="Markowitz V."/>
            <person name="Hugenholtz P."/>
            <person name="Klenk H.P."/>
            <person name="Kyrpides N.C."/>
        </authorList>
    </citation>
    <scope>NUCLEOTIDE SEQUENCE [LARGE SCALE GENOMIC DNA]</scope>
    <source>
        <strain evidence="3">ATCC 43766 / DSM 16922 / JCM 21250 / NBRC 16016 / NCTC 11634 / CL345/78</strain>
    </source>
</reference>
<dbReference type="OrthoDB" id="9802248at2"/>
<dbReference type="AlphaFoldDB" id="F0NZV3"/>
<dbReference type="Proteomes" id="UP000008641">
    <property type="component" value="Chromosome"/>
</dbReference>
<evidence type="ECO:0000313" key="2">
    <source>
        <dbReference type="EMBL" id="ADX68377.1"/>
    </source>
</evidence>
<gene>
    <name evidence="2" type="ordered locus">Weevi_1684</name>
</gene>
<dbReference type="PANTHER" id="PTHR42951">
    <property type="entry name" value="METALLO-BETA-LACTAMASE DOMAIN-CONTAINING"/>
    <property type="match status" value="1"/>
</dbReference>
<dbReference type="SMART" id="SM00849">
    <property type="entry name" value="Lactamase_B"/>
    <property type="match status" value="1"/>
</dbReference>
<dbReference type="InterPro" id="IPR001279">
    <property type="entry name" value="Metallo-B-lactamas"/>
</dbReference>
<dbReference type="RefSeq" id="WP_013598766.1">
    <property type="nucleotide sequence ID" value="NC_015144.1"/>
</dbReference>
<organism evidence="2 3">
    <name type="scientific">Weeksella virosa (strain ATCC 43766 / DSM 16922 / JCM 21250 / CCUG 30538 / CDC 9751 / IAM 14551 / NBRC 16016 / NCTC 11634 / CL345/78)</name>
    <dbReference type="NCBI Taxonomy" id="865938"/>
    <lineage>
        <taxon>Bacteria</taxon>
        <taxon>Pseudomonadati</taxon>
        <taxon>Bacteroidota</taxon>
        <taxon>Flavobacteriia</taxon>
        <taxon>Flavobacteriales</taxon>
        <taxon>Weeksellaceae</taxon>
        <taxon>Weeksella</taxon>
    </lineage>
</organism>
<dbReference type="CDD" id="cd07726">
    <property type="entry name" value="ST1585-like_MBL-fold"/>
    <property type="match status" value="1"/>
</dbReference>
<proteinExistence type="predicted"/>
<keyword evidence="3" id="KW-1185">Reference proteome</keyword>
<dbReference type="eggNOG" id="COG0491">
    <property type="taxonomic scope" value="Bacteria"/>
</dbReference>
<dbReference type="EMBL" id="CP002455">
    <property type="protein sequence ID" value="ADX68377.1"/>
    <property type="molecule type" value="Genomic_DNA"/>
</dbReference>
<reference evidence="3" key="2">
    <citation type="journal article" date="2011" name="Stand. Genomic Sci.">
        <title>Complete genome sequence of Weeksella virosa type strain (9751T).</title>
        <authorList>
            <person name="Lang E."/>
            <person name="Teshima H."/>
            <person name="Lucas S."/>
            <person name="Lapidus A."/>
            <person name="Hammon N."/>
            <person name="Deshpande S."/>
            <person name="Nolan M."/>
            <person name="Cheng J."/>
            <person name="Pitluck S."/>
            <person name="Liolios K."/>
            <person name="Pagani I."/>
            <person name="Mikhailova N."/>
            <person name="Ivanova N."/>
            <person name="Mavromatis K."/>
            <person name="Pati A."/>
            <person name="Tapia R."/>
            <person name="Han C."/>
            <person name="Goodwin L."/>
            <person name="Chen A."/>
            <person name="Palaniappan K."/>
            <person name="Land M."/>
            <person name="Hauser L."/>
            <person name="Chang Y."/>
            <person name="Jeffries C."/>
            <person name="Brambilla E."/>
            <person name="Kopitz M."/>
            <person name="Rohde M."/>
            <person name="Goker M."/>
            <person name="Tindall B."/>
            <person name="Detter J."/>
            <person name="Woyke T."/>
            <person name="Bristow J."/>
            <person name="Eisen J."/>
            <person name="Markowitz V."/>
            <person name="Hugenholtz P."/>
            <person name="Klenk H."/>
            <person name="Kyrpides N."/>
        </authorList>
    </citation>
    <scope>NUCLEOTIDE SEQUENCE [LARGE SCALE GENOMIC DNA]</scope>
    <source>
        <strain evidence="3">ATCC 43766 / DSM 16922 / JCM 21250 / NBRC 16016 / NCTC 11634 / CL345/78</strain>
    </source>
</reference>
<feature type="domain" description="Metallo-beta-lactamase" evidence="1">
    <location>
        <begin position="17"/>
        <end position="211"/>
    </location>
</feature>
<dbReference type="InterPro" id="IPR050855">
    <property type="entry name" value="NDM-1-like"/>
</dbReference>
<dbReference type="Pfam" id="PF00753">
    <property type="entry name" value="Lactamase_B"/>
    <property type="match status" value="1"/>
</dbReference>
<dbReference type="InterPro" id="IPR037482">
    <property type="entry name" value="ST1585_MBL-fold"/>
</dbReference>
<accession>F0NZV3</accession>
<dbReference type="HOGENOM" id="CLU_061385_1_0_10"/>
<dbReference type="STRING" id="865938.Weevi_1684"/>
<evidence type="ECO:0000313" key="3">
    <source>
        <dbReference type="Proteomes" id="UP000008641"/>
    </source>
</evidence>
<protein>
    <submittedName>
        <fullName evidence="2">Beta-lactamase domain protein</fullName>
    </submittedName>
</protein>
<name>F0NZV3_WEEVC</name>
<dbReference type="SUPFAM" id="SSF56281">
    <property type="entry name" value="Metallo-hydrolase/oxidoreductase"/>
    <property type="match status" value="1"/>
</dbReference>
<dbReference type="KEGG" id="wvi:Weevi_1684"/>
<evidence type="ECO:0000259" key="1">
    <source>
        <dbReference type="SMART" id="SM00849"/>
    </source>
</evidence>
<dbReference type="InterPro" id="IPR036866">
    <property type="entry name" value="RibonucZ/Hydroxyglut_hydro"/>
</dbReference>
<sequence>MVTIHTIDLNFQNNKKVIAAYLIETEQGPVLLDPGPYSTFETLAAGIERLGWRVVDVENVLLTHIHFDHAGAAWKFAEHGATIFLNPIGIPHLKNPEKLWNSAKQIYQDKMDSLWGEMKPIKEESLVGLADGQSVEFGNAIFETFYTPGHAVHHNVYKLEEVFFTGDVAGVKIENGPVVPPCPPPDINIELWKKTIERLREIKAKGIYQTHYGYHDDVENLFRQLEVELDKWANYIQPMYEDQRPTEDITAVFVDTIQSFYRSKGLNEEQIQAYELANPSWMSVGGLLRYWRLKEQGRL</sequence>
<dbReference type="Gene3D" id="3.60.15.10">
    <property type="entry name" value="Ribonuclease Z/Hydroxyacylglutathione hydrolase-like"/>
    <property type="match status" value="1"/>
</dbReference>
<dbReference type="PANTHER" id="PTHR42951:SF22">
    <property type="entry name" value="METALLO BETA-LACTAMASE SUPERFAMILY LIPOPROTEIN"/>
    <property type="match status" value="1"/>
</dbReference>